<dbReference type="SUPFAM" id="SSF81296">
    <property type="entry name" value="E set domains"/>
    <property type="match status" value="1"/>
</dbReference>
<reference evidence="7 8" key="1">
    <citation type="submission" date="2020-08" db="EMBL/GenBank/DDBJ databases">
        <title>Cohnella phylogeny.</title>
        <authorList>
            <person name="Dunlap C."/>
        </authorList>
    </citation>
    <scope>NUCLEOTIDE SEQUENCE [LARGE SCALE GENOMIC DNA]</scope>
    <source>
        <strain evidence="7 8">DSM 28246</strain>
    </source>
</reference>
<keyword evidence="5" id="KW-0812">Transmembrane</keyword>
<dbReference type="PANTHER" id="PTHR34820">
    <property type="entry name" value="INNER MEMBRANE PROTEIN YEBZ"/>
    <property type="match status" value="1"/>
</dbReference>
<dbReference type="GO" id="GO:0042597">
    <property type="term" value="C:periplasmic space"/>
    <property type="evidence" value="ECO:0007669"/>
    <property type="project" value="InterPro"/>
</dbReference>
<evidence type="ECO:0000256" key="2">
    <source>
        <dbReference type="ARBA" id="ARBA00022723"/>
    </source>
</evidence>
<keyword evidence="5" id="KW-0472">Membrane</keyword>
<comment type="subcellular location">
    <subcellularLocation>
        <location evidence="1">Cell envelope</location>
    </subcellularLocation>
</comment>
<gene>
    <name evidence="7" type="ORF">H7C19_03415</name>
</gene>
<dbReference type="InterPro" id="IPR014755">
    <property type="entry name" value="Cu-Rt/internalin_Ig-like"/>
</dbReference>
<evidence type="ECO:0000256" key="4">
    <source>
        <dbReference type="ARBA" id="ARBA00023008"/>
    </source>
</evidence>
<evidence type="ECO:0000256" key="5">
    <source>
        <dbReference type="SAM" id="Phobius"/>
    </source>
</evidence>
<dbReference type="Gene3D" id="2.60.40.1220">
    <property type="match status" value="1"/>
</dbReference>
<evidence type="ECO:0000313" key="8">
    <source>
        <dbReference type="Proteomes" id="UP000547209"/>
    </source>
</evidence>
<dbReference type="GO" id="GO:0005507">
    <property type="term" value="F:copper ion binding"/>
    <property type="evidence" value="ECO:0007669"/>
    <property type="project" value="InterPro"/>
</dbReference>
<dbReference type="RefSeq" id="WP_185141173.1">
    <property type="nucleotide sequence ID" value="NZ_JACJVP010000004.1"/>
</dbReference>
<evidence type="ECO:0000259" key="6">
    <source>
        <dbReference type="Pfam" id="PF04234"/>
    </source>
</evidence>
<dbReference type="GO" id="GO:0006825">
    <property type="term" value="P:copper ion transport"/>
    <property type="evidence" value="ECO:0007669"/>
    <property type="project" value="InterPro"/>
</dbReference>
<dbReference type="Proteomes" id="UP000547209">
    <property type="component" value="Unassembled WGS sequence"/>
</dbReference>
<dbReference type="AlphaFoldDB" id="A0A7X0VDI3"/>
<name>A0A7X0VDI3_9BACL</name>
<keyword evidence="3" id="KW-0732">Signal</keyword>
<evidence type="ECO:0000313" key="7">
    <source>
        <dbReference type="EMBL" id="MBB6669731.1"/>
    </source>
</evidence>
<protein>
    <submittedName>
        <fullName evidence="7">Copper resistance protein CopC/CopD</fullName>
    </submittedName>
</protein>
<dbReference type="GO" id="GO:0005886">
    <property type="term" value="C:plasma membrane"/>
    <property type="evidence" value="ECO:0007669"/>
    <property type="project" value="TreeGrafter"/>
</dbReference>
<evidence type="ECO:0000256" key="3">
    <source>
        <dbReference type="ARBA" id="ARBA00022729"/>
    </source>
</evidence>
<feature type="transmembrane region" description="Helical" evidence="5">
    <location>
        <begin position="376"/>
        <end position="399"/>
    </location>
</feature>
<keyword evidence="2" id="KW-0479">Metal-binding</keyword>
<dbReference type="InterPro" id="IPR007348">
    <property type="entry name" value="CopC_dom"/>
</dbReference>
<sequence>MTHTTIDQRIRLGGKTWARVLYLLLGLLLAGGALAVQTASAHASLVQATPQQDAKLTEAPSFVELRFSERLDAAEARLRVLDDQSKAVTSAKPERFDQGKGLRLALPKLGEGHYTVTYDVISADGHPVSGAYVFTVGNPPPLPDASQLDPHAQIGHAGHNHGGGQDLTTQLFLLYASRIAYYAGLLVLAGLMLWSLYRSASPIVREAREGAVRFVSKYTTLAIIAYVVFQMANLTQGEPFSEWGRILTETTIGRLYAAELLLALAAPLLSGLGTAGRLFWAAVALFIEAWSGHAAAFSPIAYTVGLDFVHLLAASLWGGGLALLVLVWRKERPEAGRFALVFSKWALIAFLLLWVTGALSTLAFLPTLEYLLYTAWGTWLLVKAGLSLLVVVAAFLIRLRLRRGDLPHGHLLKADLGLLAGIVFCVGIFTYQTPLPANAPLSFHEMGTDMHVTLRITPNVPGDNAFTLKVWTPEKAGDPKSIALRLKPLDREDIGAIEVPLKPYEDSELDDFPEYNKYTFKAQGPYLAFRGKWEAEIRVVDANGDELKPRKTTFRIY</sequence>
<dbReference type="InterPro" id="IPR014756">
    <property type="entry name" value="Ig_E-set"/>
</dbReference>
<feature type="domain" description="CopC" evidence="6">
    <location>
        <begin position="42"/>
        <end position="136"/>
    </location>
</feature>
<accession>A0A7X0VDI3</accession>
<organism evidence="7 8">
    <name type="scientific">Cohnella nanjingensis</name>
    <dbReference type="NCBI Taxonomy" id="1387779"/>
    <lineage>
        <taxon>Bacteria</taxon>
        <taxon>Bacillati</taxon>
        <taxon>Bacillota</taxon>
        <taxon>Bacilli</taxon>
        <taxon>Bacillales</taxon>
        <taxon>Paenibacillaceae</taxon>
        <taxon>Cohnella</taxon>
    </lineage>
</organism>
<dbReference type="InterPro" id="IPR032694">
    <property type="entry name" value="CopC/D"/>
</dbReference>
<comment type="caution">
    <text evidence="7">The sequence shown here is derived from an EMBL/GenBank/DDBJ whole genome shotgun (WGS) entry which is preliminary data.</text>
</comment>
<feature type="transmembrane region" description="Helical" evidence="5">
    <location>
        <begin position="179"/>
        <end position="197"/>
    </location>
</feature>
<dbReference type="EMBL" id="JACJVP010000004">
    <property type="protein sequence ID" value="MBB6669731.1"/>
    <property type="molecule type" value="Genomic_DNA"/>
</dbReference>
<feature type="transmembrane region" description="Helical" evidence="5">
    <location>
        <begin position="340"/>
        <end position="364"/>
    </location>
</feature>
<dbReference type="PANTHER" id="PTHR34820:SF4">
    <property type="entry name" value="INNER MEMBRANE PROTEIN YEBZ"/>
    <property type="match status" value="1"/>
</dbReference>
<feature type="transmembrane region" description="Helical" evidence="5">
    <location>
        <begin position="411"/>
        <end position="431"/>
    </location>
</feature>
<keyword evidence="8" id="KW-1185">Reference proteome</keyword>
<feature type="transmembrane region" description="Helical" evidence="5">
    <location>
        <begin position="255"/>
        <end position="272"/>
    </location>
</feature>
<proteinExistence type="predicted"/>
<keyword evidence="4" id="KW-0186">Copper</keyword>
<evidence type="ECO:0000256" key="1">
    <source>
        <dbReference type="ARBA" id="ARBA00004196"/>
    </source>
</evidence>
<feature type="transmembrane region" description="Helical" evidence="5">
    <location>
        <begin position="308"/>
        <end position="328"/>
    </location>
</feature>
<keyword evidence="5" id="KW-1133">Transmembrane helix</keyword>
<dbReference type="Pfam" id="PF04234">
    <property type="entry name" value="CopC"/>
    <property type="match status" value="1"/>
</dbReference>
<dbReference type="GO" id="GO:0030313">
    <property type="term" value="C:cell envelope"/>
    <property type="evidence" value="ECO:0007669"/>
    <property type="project" value="UniProtKB-SubCell"/>
</dbReference>
<feature type="transmembrane region" description="Helical" evidence="5">
    <location>
        <begin position="218"/>
        <end position="235"/>
    </location>
</feature>
<dbReference type="GO" id="GO:0046688">
    <property type="term" value="P:response to copper ion"/>
    <property type="evidence" value="ECO:0007669"/>
    <property type="project" value="InterPro"/>
</dbReference>
<feature type="transmembrane region" description="Helical" evidence="5">
    <location>
        <begin position="279"/>
        <end position="302"/>
    </location>
</feature>